<evidence type="ECO:0000313" key="2">
    <source>
        <dbReference type="Proteomes" id="UP001595833"/>
    </source>
</evidence>
<gene>
    <name evidence="1" type="ORF">ACFPFM_35070</name>
</gene>
<reference evidence="2" key="1">
    <citation type="journal article" date="2019" name="Int. J. Syst. Evol. Microbiol.">
        <title>The Global Catalogue of Microorganisms (GCM) 10K type strain sequencing project: providing services to taxonomists for standard genome sequencing and annotation.</title>
        <authorList>
            <consortium name="The Broad Institute Genomics Platform"/>
            <consortium name="The Broad Institute Genome Sequencing Center for Infectious Disease"/>
            <person name="Wu L."/>
            <person name="Ma J."/>
        </authorList>
    </citation>
    <scope>NUCLEOTIDE SEQUENCE [LARGE SCALE GENOMIC DNA]</scope>
    <source>
        <strain evidence="2">KCTC 12848</strain>
    </source>
</reference>
<comment type="caution">
    <text evidence="1">The sequence shown here is derived from an EMBL/GenBank/DDBJ whole genome shotgun (WGS) entry which is preliminary data.</text>
</comment>
<proteinExistence type="predicted"/>
<dbReference type="RefSeq" id="WP_344039895.1">
    <property type="nucleotide sequence ID" value="NZ_BAAAKE010000019.1"/>
</dbReference>
<dbReference type="Pfam" id="PF19614">
    <property type="entry name" value="DUF6119"/>
    <property type="match status" value="1"/>
</dbReference>
<dbReference type="Proteomes" id="UP001595833">
    <property type="component" value="Unassembled WGS sequence"/>
</dbReference>
<organism evidence="1 2">
    <name type="scientific">Saccharothrix xinjiangensis</name>
    <dbReference type="NCBI Taxonomy" id="204798"/>
    <lineage>
        <taxon>Bacteria</taxon>
        <taxon>Bacillati</taxon>
        <taxon>Actinomycetota</taxon>
        <taxon>Actinomycetes</taxon>
        <taxon>Pseudonocardiales</taxon>
        <taxon>Pseudonocardiaceae</taxon>
        <taxon>Saccharothrix</taxon>
    </lineage>
</organism>
<dbReference type="EMBL" id="JBHSJB010000035">
    <property type="protein sequence ID" value="MFC5058965.1"/>
    <property type="molecule type" value="Genomic_DNA"/>
</dbReference>
<sequence length="543" mass="59863">MSLYRFHGGLPLREYVTRCDGITVEHDRPLTINGARAHLIAGTRTVDAPTWSRQVMSLSGTPLRLMRSAPFAIILVQVGDWVVAAAWGGGRHLLDDVRLDEDFGLLFGIRRLDPTELRVVSSSLLDVSARAVQTSFPSGSTVPGFRIDPAGELVNHLSGMADMAGTTYHRATGGRQCRVRAGSSPGIQVGHSPETFLADLEVICRVIDQGDENSPLRFLSQVRPIRADDPLLPSLEARLADALGGGPPHSRLAMCRPAATAPHVEATNSLRVDDVGGSGPLDLDVDLDVGTITERFARIPVFARMNELRRARVTPCSDGRGEEPLTRPISLDRWLVFETTTEDRTACLHQGRWYEIGQDAVQRVRDRVAELVSNKSGLSFPVWAPTGEQDDEHRYCALVAEQPGYLCLDRDFGRTPMHPRFEFADVIGPNDELVHVKWLGRATAASHLFTQARVSAWAQRLEPDAVRQLDAKVNRLDPGRRVPDRPRTVVPAAAGRRWAVKELFTLSQVELLRLNEDLHQHGVRLQFADIPFVPKAKAGRPAA</sequence>
<dbReference type="InterPro" id="IPR026487">
    <property type="entry name" value="CHP04141"/>
</dbReference>
<protein>
    <submittedName>
        <fullName evidence="1">TIGR04141 family sporadically distributed protein</fullName>
    </submittedName>
</protein>
<evidence type="ECO:0000313" key="1">
    <source>
        <dbReference type="EMBL" id="MFC5058965.1"/>
    </source>
</evidence>
<accession>A0ABV9Y8D6</accession>
<keyword evidence="2" id="KW-1185">Reference proteome</keyword>
<dbReference type="NCBIfam" id="TIGR04141">
    <property type="entry name" value="TIGR04141 family sporadically distributed protein"/>
    <property type="match status" value="1"/>
</dbReference>
<name>A0ABV9Y8D6_9PSEU</name>